<dbReference type="Pfam" id="PF15432">
    <property type="entry name" value="Sec-ASP3"/>
    <property type="match status" value="1"/>
</dbReference>
<reference evidence="2 3" key="1">
    <citation type="submission" date="2020-02" db="EMBL/GenBank/DDBJ databases">
        <title>Fructobacillus sp. isolated from paper mulberry of Taiwan.</title>
        <authorList>
            <person name="Lin S.-T."/>
        </authorList>
    </citation>
    <scope>NUCLEOTIDE SEQUENCE [LARGE SCALE GENOMIC DNA]</scope>
    <source>
        <strain evidence="2 3">M1-21</strain>
    </source>
</reference>
<evidence type="ECO:0000313" key="3">
    <source>
        <dbReference type="Proteomes" id="UP000735205"/>
    </source>
</evidence>
<sequence>MQMQIYWTPKTKLHELQGAVVDFVSENEVRYQNHFLPSGRVIASWTDKANYFQEKRIGQLPKLTAGTRYRAKLFVENSEKMRAYLSWTFFDQSGQVLEQHYQNGPTDDFLVPEKTDSYRLDLLSAGAGNLTFHEVKLAPAVDGVLLNGDQAVTDHLTAYLQLPDTIVSKTLRVLLTEPVLETMDYPLKRMQPAPQAVLFLATDLLHCQSYYDAKVLEVINQAKKAAKAKEVEFVGYGPISSLTALLYRQAVKGATAVIPKQEDLLLPAGYKRRSKGLSDFISSLPEQIDRLRSAEDGVIERASLSNYPSSLRSATVADELLTALPYPDWPIDKKAEKKQKAKERAEKEAAEKAARLRLKEEKKASGQAKQLEAKGRQVKKAEPAVSHPKGLAEENGFFKKRKQRHGARHRQVEKSGAHEGNPSSQRLQEFFTKNRS</sequence>
<feature type="compositionally biased region" description="Basic and acidic residues" evidence="1">
    <location>
        <begin position="371"/>
        <end position="382"/>
    </location>
</feature>
<name>A0ABS5QSK9_9LACO</name>
<keyword evidence="3" id="KW-1185">Reference proteome</keyword>
<accession>A0ABS5QSK9</accession>
<comment type="caution">
    <text evidence="2">The sequence shown here is derived from an EMBL/GenBank/DDBJ whole genome shotgun (WGS) entry which is preliminary data.</text>
</comment>
<protein>
    <submittedName>
        <fullName evidence="2">Accessory Sec system protein Asp3</fullName>
    </submittedName>
</protein>
<evidence type="ECO:0000256" key="1">
    <source>
        <dbReference type="SAM" id="MobiDB-lite"/>
    </source>
</evidence>
<gene>
    <name evidence="2" type="primary">asp3</name>
    <name evidence="2" type="ORF">G6R28_02940</name>
</gene>
<dbReference type="EMBL" id="JAAMFJ010000001">
    <property type="protein sequence ID" value="MBS9336186.1"/>
    <property type="molecule type" value="Genomic_DNA"/>
</dbReference>
<feature type="compositionally biased region" description="Basic residues" evidence="1">
    <location>
        <begin position="398"/>
        <end position="409"/>
    </location>
</feature>
<dbReference type="RefSeq" id="WP_213792732.1">
    <property type="nucleotide sequence ID" value="NZ_JAAMFJ010000001.1"/>
</dbReference>
<feature type="compositionally biased region" description="Polar residues" evidence="1">
    <location>
        <begin position="421"/>
        <end position="436"/>
    </location>
</feature>
<dbReference type="NCBIfam" id="TIGR03711">
    <property type="entry name" value="acc_sec_asp3"/>
    <property type="match status" value="1"/>
</dbReference>
<feature type="region of interest" description="Disordered" evidence="1">
    <location>
        <begin position="357"/>
        <end position="436"/>
    </location>
</feature>
<proteinExistence type="predicted"/>
<dbReference type="Proteomes" id="UP000735205">
    <property type="component" value="Unassembled WGS sequence"/>
</dbReference>
<dbReference type="InterPro" id="IPR022259">
    <property type="entry name" value="Acessory_Sec_prot_Asp3"/>
</dbReference>
<evidence type="ECO:0000313" key="2">
    <source>
        <dbReference type="EMBL" id="MBS9336186.1"/>
    </source>
</evidence>
<organism evidence="2 3">
    <name type="scientific">Fructobacillus papyrifericola</name>
    <dbReference type="NCBI Taxonomy" id="2713172"/>
    <lineage>
        <taxon>Bacteria</taxon>
        <taxon>Bacillati</taxon>
        <taxon>Bacillota</taxon>
        <taxon>Bacilli</taxon>
        <taxon>Lactobacillales</taxon>
        <taxon>Lactobacillaceae</taxon>
        <taxon>Fructobacillus</taxon>
    </lineage>
</organism>